<feature type="transmembrane region" description="Helical" evidence="6">
    <location>
        <begin position="223"/>
        <end position="242"/>
    </location>
</feature>
<accession>A0A8J6NFQ5</accession>
<gene>
    <name evidence="7" type="ORF">H8E29_05060</name>
</gene>
<evidence type="ECO:0000256" key="5">
    <source>
        <dbReference type="ARBA" id="ARBA00023136"/>
    </source>
</evidence>
<reference evidence="7 8" key="1">
    <citation type="submission" date="2020-08" db="EMBL/GenBank/DDBJ databases">
        <title>Bridging the membrane lipid divide: bacteria of the FCB group superphylum have the potential to synthesize archaeal ether lipids.</title>
        <authorList>
            <person name="Villanueva L."/>
            <person name="Von Meijenfeldt F.A.B."/>
            <person name="Westbye A.B."/>
            <person name="Yadav S."/>
            <person name="Hopmans E.C."/>
            <person name="Dutilh B.E."/>
            <person name="Sinninghe Damste J.S."/>
        </authorList>
    </citation>
    <scope>NUCLEOTIDE SEQUENCE [LARGE SCALE GENOMIC DNA]</scope>
    <source>
        <strain evidence="7">NIOZ-UU36</strain>
    </source>
</reference>
<keyword evidence="5 6" id="KW-0472">Membrane</keyword>
<comment type="caution">
    <text evidence="7">The sequence shown here is derived from an EMBL/GenBank/DDBJ whole genome shotgun (WGS) entry which is preliminary data.</text>
</comment>
<dbReference type="InterPro" id="IPR002994">
    <property type="entry name" value="Surf1/Shy1"/>
</dbReference>
<evidence type="ECO:0000256" key="2">
    <source>
        <dbReference type="ARBA" id="ARBA00007165"/>
    </source>
</evidence>
<comment type="subcellular location">
    <subcellularLocation>
        <location evidence="6">Cell membrane</location>
        <topology evidence="6">Multi-pass membrane protein</topology>
    </subcellularLocation>
    <subcellularLocation>
        <location evidence="1">Membrane</location>
    </subcellularLocation>
</comment>
<evidence type="ECO:0000256" key="1">
    <source>
        <dbReference type="ARBA" id="ARBA00004370"/>
    </source>
</evidence>
<evidence type="ECO:0000313" key="8">
    <source>
        <dbReference type="Proteomes" id="UP000614469"/>
    </source>
</evidence>
<evidence type="ECO:0000256" key="4">
    <source>
        <dbReference type="ARBA" id="ARBA00022989"/>
    </source>
</evidence>
<evidence type="ECO:0000256" key="3">
    <source>
        <dbReference type="ARBA" id="ARBA00022692"/>
    </source>
</evidence>
<evidence type="ECO:0000313" key="7">
    <source>
        <dbReference type="EMBL" id="MBC8334613.1"/>
    </source>
</evidence>
<dbReference type="AlphaFoldDB" id="A0A8J6NFQ5"/>
<dbReference type="InterPro" id="IPR045214">
    <property type="entry name" value="Surf1/Surf4"/>
</dbReference>
<keyword evidence="6" id="KW-1003">Cell membrane</keyword>
<sequence>MKLFRAMISKQWLLATLLVLAGGALCIRLGIWQLDRLEQRRAFNAHIESVWMMEPLNLNSQITEDLAIMEYRTVSISGKYDFEKQVVLRNRYFQNEYGFHLLTPLLLEDGTAALVDRGWIPAEGNDSPVDWRKYDQPGQISIQGQIRLGQTKPDMGGVPDPALAPGQEKLEFWNLVNLERIRQQMPYPLLAVYIQPDPDPQDIEPPIPYQPEIELNEGSHQGYAVQWFTYASILMLGYPFYVRQQIKEKL</sequence>
<dbReference type="Proteomes" id="UP000614469">
    <property type="component" value="Unassembled WGS sequence"/>
</dbReference>
<keyword evidence="3 6" id="KW-0812">Transmembrane</keyword>
<comment type="similarity">
    <text evidence="2 6">Belongs to the SURF1 family.</text>
</comment>
<name>A0A8J6NFQ5_9CHLR</name>
<dbReference type="CDD" id="cd06662">
    <property type="entry name" value="SURF1"/>
    <property type="match status" value="1"/>
</dbReference>
<dbReference type="PROSITE" id="PS50895">
    <property type="entry name" value="SURF1"/>
    <property type="match status" value="1"/>
</dbReference>
<proteinExistence type="inferred from homology"/>
<dbReference type="GO" id="GO:0005886">
    <property type="term" value="C:plasma membrane"/>
    <property type="evidence" value="ECO:0007669"/>
    <property type="project" value="UniProtKB-SubCell"/>
</dbReference>
<dbReference type="PANTHER" id="PTHR23427">
    <property type="entry name" value="SURFEIT LOCUS PROTEIN"/>
    <property type="match status" value="1"/>
</dbReference>
<protein>
    <recommendedName>
        <fullName evidence="6">SURF1-like protein</fullName>
    </recommendedName>
</protein>
<evidence type="ECO:0000256" key="6">
    <source>
        <dbReference type="RuleBase" id="RU363076"/>
    </source>
</evidence>
<organism evidence="7 8">
    <name type="scientific">Candidatus Desulfolinea nitratireducens</name>
    <dbReference type="NCBI Taxonomy" id="2841698"/>
    <lineage>
        <taxon>Bacteria</taxon>
        <taxon>Bacillati</taxon>
        <taxon>Chloroflexota</taxon>
        <taxon>Anaerolineae</taxon>
        <taxon>Anaerolineales</taxon>
        <taxon>Anaerolineales incertae sedis</taxon>
        <taxon>Candidatus Desulfolinea</taxon>
    </lineage>
</organism>
<dbReference type="Pfam" id="PF02104">
    <property type="entry name" value="SURF1"/>
    <property type="match status" value="1"/>
</dbReference>
<dbReference type="PANTHER" id="PTHR23427:SF2">
    <property type="entry name" value="SURFEIT LOCUS PROTEIN 1"/>
    <property type="match status" value="1"/>
</dbReference>
<keyword evidence="4 6" id="KW-1133">Transmembrane helix</keyword>
<dbReference type="EMBL" id="JACNJN010000072">
    <property type="protein sequence ID" value="MBC8334613.1"/>
    <property type="molecule type" value="Genomic_DNA"/>
</dbReference>
<comment type="caution">
    <text evidence="6">Lacks conserved residue(s) required for the propagation of feature annotation.</text>
</comment>